<comment type="caution">
    <text evidence="1">The sequence shown here is derived from an EMBL/GenBank/DDBJ whole genome shotgun (WGS) entry which is preliminary data.</text>
</comment>
<dbReference type="STRING" id="71717.A0A4Y7TQD6"/>
<evidence type="ECO:0000313" key="1">
    <source>
        <dbReference type="EMBL" id="TEB36387.1"/>
    </source>
</evidence>
<keyword evidence="2" id="KW-1185">Reference proteome</keyword>
<name>A0A4Y7TQD6_COPMI</name>
<evidence type="ECO:0000313" key="2">
    <source>
        <dbReference type="Proteomes" id="UP000298030"/>
    </source>
</evidence>
<dbReference type="OrthoDB" id="2535907at2759"/>
<gene>
    <name evidence="1" type="ORF">FA13DRAFT_1904095</name>
</gene>
<proteinExistence type="predicted"/>
<organism evidence="1 2">
    <name type="scientific">Coprinellus micaceus</name>
    <name type="common">Glistening ink-cap mushroom</name>
    <name type="synonym">Coprinus micaceus</name>
    <dbReference type="NCBI Taxonomy" id="71717"/>
    <lineage>
        <taxon>Eukaryota</taxon>
        <taxon>Fungi</taxon>
        <taxon>Dikarya</taxon>
        <taxon>Basidiomycota</taxon>
        <taxon>Agaricomycotina</taxon>
        <taxon>Agaricomycetes</taxon>
        <taxon>Agaricomycetidae</taxon>
        <taxon>Agaricales</taxon>
        <taxon>Agaricineae</taxon>
        <taxon>Psathyrellaceae</taxon>
        <taxon>Coprinellus</taxon>
    </lineage>
</organism>
<dbReference type="AlphaFoldDB" id="A0A4Y7TQD6"/>
<sequence length="428" mass="46832">MPLRALEVKNRITDMSFISYPPPKGNQQSTLMLGICTLEMDEYDSTIPIRSTYQLYTVKAPKGPPTSSSALVGPGPRRTFDGALTFVFPVSQNLGNADRLLFAGLVDVSSSTSKTYSRKKEVAIGLTRVLNAADLTDNVEWETTPLWSSSQRNGGIGVPISAGISPNEKQVWTSSFTIWHSYTTLNPLPQRHREVDHPLPDGLAIALAILARKSTSDILHSLSQATPPSDSVVDIITTALTALQKCERVPSVWITGSMMGVALSIYRSMAKHCEDEERRQRYTERWRAAHDMMSMVSCLTAFHEASKADFLKRLLKACVVATTVPNDKPSQGEDDLFGSTPNSPIAREQFDPVLINLIHPFALTALSTVLESIQKFKELVDRNALSGEDLAAGRHVLDDLVVTCPTQIPELLKVLSEAKVEAGELDGG</sequence>
<reference evidence="1 2" key="1">
    <citation type="journal article" date="2019" name="Nat. Ecol. Evol.">
        <title>Megaphylogeny resolves global patterns of mushroom evolution.</title>
        <authorList>
            <person name="Varga T."/>
            <person name="Krizsan K."/>
            <person name="Foldi C."/>
            <person name="Dima B."/>
            <person name="Sanchez-Garcia M."/>
            <person name="Sanchez-Ramirez S."/>
            <person name="Szollosi G.J."/>
            <person name="Szarkandi J.G."/>
            <person name="Papp V."/>
            <person name="Albert L."/>
            <person name="Andreopoulos W."/>
            <person name="Angelini C."/>
            <person name="Antonin V."/>
            <person name="Barry K.W."/>
            <person name="Bougher N.L."/>
            <person name="Buchanan P."/>
            <person name="Buyck B."/>
            <person name="Bense V."/>
            <person name="Catcheside P."/>
            <person name="Chovatia M."/>
            <person name="Cooper J."/>
            <person name="Damon W."/>
            <person name="Desjardin D."/>
            <person name="Finy P."/>
            <person name="Geml J."/>
            <person name="Haridas S."/>
            <person name="Hughes K."/>
            <person name="Justo A."/>
            <person name="Karasinski D."/>
            <person name="Kautmanova I."/>
            <person name="Kiss B."/>
            <person name="Kocsube S."/>
            <person name="Kotiranta H."/>
            <person name="LaButti K.M."/>
            <person name="Lechner B.E."/>
            <person name="Liimatainen K."/>
            <person name="Lipzen A."/>
            <person name="Lukacs Z."/>
            <person name="Mihaltcheva S."/>
            <person name="Morgado L.N."/>
            <person name="Niskanen T."/>
            <person name="Noordeloos M.E."/>
            <person name="Ohm R.A."/>
            <person name="Ortiz-Santana B."/>
            <person name="Ovrebo C."/>
            <person name="Racz N."/>
            <person name="Riley R."/>
            <person name="Savchenko A."/>
            <person name="Shiryaev A."/>
            <person name="Soop K."/>
            <person name="Spirin V."/>
            <person name="Szebenyi C."/>
            <person name="Tomsovsky M."/>
            <person name="Tulloss R.E."/>
            <person name="Uehling J."/>
            <person name="Grigoriev I.V."/>
            <person name="Vagvolgyi C."/>
            <person name="Papp T."/>
            <person name="Martin F.M."/>
            <person name="Miettinen O."/>
            <person name="Hibbett D.S."/>
            <person name="Nagy L.G."/>
        </authorList>
    </citation>
    <scope>NUCLEOTIDE SEQUENCE [LARGE SCALE GENOMIC DNA]</scope>
    <source>
        <strain evidence="1 2">FP101781</strain>
    </source>
</reference>
<dbReference type="EMBL" id="QPFP01000006">
    <property type="protein sequence ID" value="TEB36387.1"/>
    <property type="molecule type" value="Genomic_DNA"/>
</dbReference>
<accession>A0A4Y7TQD6</accession>
<protein>
    <submittedName>
        <fullName evidence="1">Uncharacterized protein</fullName>
    </submittedName>
</protein>
<dbReference type="Proteomes" id="UP000298030">
    <property type="component" value="Unassembled WGS sequence"/>
</dbReference>